<evidence type="ECO:0000313" key="3">
    <source>
        <dbReference type="EMBL" id="MFC4246039.1"/>
    </source>
</evidence>
<dbReference type="PANTHER" id="PTHR13847">
    <property type="entry name" value="SARCOSINE DEHYDROGENASE-RELATED"/>
    <property type="match status" value="1"/>
</dbReference>
<feature type="domain" description="FAD dependent oxidoreductase" evidence="2">
    <location>
        <begin position="8"/>
        <end position="349"/>
    </location>
</feature>
<dbReference type="GeneID" id="71856160"/>
<proteinExistence type="predicted"/>
<sequence>MSDGDQCDVAIVGGGVIGCAAARALTPAYDVTLFERDALASGATARAAGEITMTPSYTDVPSIAEHAMAFFREYDGTTSFEFTELDSLELVPPSVKETARRRVDRLSSEGFDVSFLEPDDVERQYPRFDLESYAGAVRHVDTGFLDPYTLATSLAADAEADGARLQTRTPVDDLVVEDGQVVGVETATGTVYADHVVVAAGWHTPTLLGDHLELPVRPYRTQVVVLEPDEPMAESFPMGWIPGEHIYFRPESNGDLLVGGWSFAEDDPVGASTDADGEFVEHVADLVPSFLRTFDEAGLSGDWAGIDAATPDTKPIVDAPANAPDGLVVATGFHGRGVMTAPVAAALVRALITGEDAPFPTRPFELDRFDDRSRDFEFVSISDGSDSH</sequence>
<dbReference type="EC" id="1.-.-.-" evidence="3"/>
<dbReference type="AlphaFoldDB" id="A0ABD5NWJ6"/>
<dbReference type="InterPro" id="IPR036188">
    <property type="entry name" value="FAD/NAD-bd_sf"/>
</dbReference>
<dbReference type="Gene3D" id="3.50.50.60">
    <property type="entry name" value="FAD/NAD(P)-binding domain"/>
    <property type="match status" value="1"/>
</dbReference>
<dbReference type="SUPFAM" id="SSF51905">
    <property type="entry name" value="FAD/NAD(P)-binding domain"/>
    <property type="match status" value="1"/>
</dbReference>
<dbReference type="Pfam" id="PF01266">
    <property type="entry name" value="DAO"/>
    <property type="match status" value="1"/>
</dbReference>
<dbReference type="GO" id="GO:0016491">
    <property type="term" value="F:oxidoreductase activity"/>
    <property type="evidence" value="ECO:0007669"/>
    <property type="project" value="UniProtKB-KW"/>
</dbReference>
<dbReference type="EMBL" id="JBHSDJ010000009">
    <property type="protein sequence ID" value="MFC4246039.1"/>
    <property type="molecule type" value="Genomic_DNA"/>
</dbReference>
<dbReference type="InterPro" id="IPR006076">
    <property type="entry name" value="FAD-dep_OxRdtase"/>
</dbReference>
<organism evidence="3 4">
    <name type="scientific">Natribaculum luteum</name>
    <dbReference type="NCBI Taxonomy" id="1586232"/>
    <lineage>
        <taxon>Archaea</taxon>
        <taxon>Methanobacteriati</taxon>
        <taxon>Methanobacteriota</taxon>
        <taxon>Stenosarchaea group</taxon>
        <taxon>Halobacteria</taxon>
        <taxon>Halobacteriales</taxon>
        <taxon>Natrialbaceae</taxon>
        <taxon>Natribaculum</taxon>
    </lineage>
</organism>
<evidence type="ECO:0000256" key="1">
    <source>
        <dbReference type="ARBA" id="ARBA00023002"/>
    </source>
</evidence>
<dbReference type="PANTHER" id="PTHR13847:SF287">
    <property type="entry name" value="FAD-DEPENDENT OXIDOREDUCTASE DOMAIN-CONTAINING PROTEIN 1"/>
    <property type="match status" value="1"/>
</dbReference>
<keyword evidence="1 3" id="KW-0560">Oxidoreductase</keyword>
<dbReference type="Gene3D" id="3.30.9.10">
    <property type="entry name" value="D-Amino Acid Oxidase, subunit A, domain 2"/>
    <property type="match status" value="1"/>
</dbReference>
<comment type="caution">
    <text evidence="3">The sequence shown here is derived from an EMBL/GenBank/DDBJ whole genome shotgun (WGS) entry which is preliminary data.</text>
</comment>
<name>A0ABD5NWJ6_9EURY</name>
<protein>
    <submittedName>
        <fullName evidence="3">NAD(P)/FAD-dependent oxidoreductase</fullName>
        <ecNumber evidence="3">1.-.-.-</ecNumber>
    </submittedName>
</protein>
<dbReference type="RefSeq" id="WP_246975122.1">
    <property type="nucleotide sequence ID" value="NZ_CP095398.1"/>
</dbReference>
<dbReference type="SUPFAM" id="SSF54373">
    <property type="entry name" value="FAD-linked reductases, C-terminal domain"/>
    <property type="match status" value="1"/>
</dbReference>
<evidence type="ECO:0000313" key="4">
    <source>
        <dbReference type="Proteomes" id="UP001595821"/>
    </source>
</evidence>
<dbReference type="Proteomes" id="UP001595821">
    <property type="component" value="Unassembled WGS sequence"/>
</dbReference>
<accession>A0ABD5NWJ6</accession>
<evidence type="ECO:0000259" key="2">
    <source>
        <dbReference type="Pfam" id="PF01266"/>
    </source>
</evidence>
<gene>
    <name evidence="3" type="ORF">ACFOZ7_03370</name>
</gene>
<reference evidence="3 4" key="1">
    <citation type="journal article" date="2014" name="Int. J. Syst. Evol. Microbiol.">
        <title>Complete genome sequence of Corynebacterium casei LMG S-19264T (=DSM 44701T), isolated from a smear-ripened cheese.</title>
        <authorList>
            <consortium name="US DOE Joint Genome Institute (JGI-PGF)"/>
            <person name="Walter F."/>
            <person name="Albersmeier A."/>
            <person name="Kalinowski J."/>
            <person name="Ruckert C."/>
        </authorList>
    </citation>
    <scope>NUCLEOTIDE SEQUENCE [LARGE SCALE GENOMIC DNA]</scope>
    <source>
        <strain evidence="3 4">IBRC-M 10912</strain>
    </source>
</reference>